<reference evidence="1 2" key="1">
    <citation type="journal article" date="2019" name="Commun. Biol.">
        <title>The bagworm genome reveals a unique fibroin gene that provides high tensile strength.</title>
        <authorList>
            <person name="Kono N."/>
            <person name="Nakamura H."/>
            <person name="Ohtoshi R."/>
            <person name="Tomita M."/>
            <person name="Numata K."/>
            <person name="Arakawa K."/>
        </authorList>
    </citation>
    <scope>NUCLEOTIDE SEQUENCE [LARGE SCALE GENOMIC DNA]</scope>
</reference>
<dbReference type="AlphaFoldDB" id="A0A4C1YGK3"/>
<dbReference type="EMBL" id="BGZK01001207">
    <property type="protein sequence ID" value="GBP74443.1"/>
    <property type="molecule type" value="Genomic_DNA"/>
</dbReference>
<gene>
    <name evidence="1" type="ORF">EVAR_60593_1</name>
</gene>
<protein>
    <submittedName>
        <fullName evidence="1">Uncharacterized protein</fullName>
    </submittedName>
</protein>
<sequence>MVLIAPSAPAPLINEPPHERYKAYVSSELIRGRVSAEAGAATSAKYSVLAVPPASLEIIFNKDMTSELPRLLPSSISERCRGRLATPDCFEQKH</sequence>
<evidence type="ECO:0000313" key="1">
    <source>
        <dbReference type="EMBL" id="GBP74443.1"/>
    </source>
</evidence>
<proteinExistence type="predicted"/>
<organism evidence="1 2">
    <name type="scientific">Eumeta variegata</name>
    <name type="common">Bagworm moth</name>
    <name type="synonym">Eumeta japonica</name>
    <dbReference type="NCBI Taxonomy" id="151549"/>
    <lineage>
        <taxon>Eukaryota</taxon>
        <taxon>Metazoa</taxon>
        <taxon>Ecdysozoa</taxon>
        <taxon>Arthropoda</taxon>
        <taxon>Hexapoda</taxon>
        <taxon>Insecta</taxon>
        <taxon>Pterygota</taxon>
        <taxon>Neoptera</taxon>
        <taxon>Endopterygota</taxon>
        <taxon>Lepidoptera</taxon>
        <taxon>Glossata</taxon>
        <taxon>Ditrysia</taxon>
        <taxon>Tineoidea</taxon>
        <taxon>Psychidae</taxon>
        <taxon>Oiketicinae</taxon>
        <taxon>Eumeta</taxon>
    </lineage>
</organism>
<comment type="caution">
    <text evidence="1">The sequence shown here is derived from an EMBL/GenBank/DDBJ whole genome shotgun (WGS) entry which is preliminary data.</text>
</comment>
<name>A0A4C1YGK3_EUMVA</name>
<dbReference type="Proteomes" id="UP000299102">
    <property type="component" value="Unassembled WGS sequence"/>
</dbReference>
<evidence type="ECO:0000313" key="2">
    <source>
        <dbReference type="Proteomes" id="UP000299102"/>
    </source>
</evidence>
<accession>A0A4C1YGK3</accession>
<keyword evidence="2" id="KW-1185">Reference proteome</keyword>